<sequence length="129" mass="14884">MDNAVLQIRISKQLKKQSMIVSENLGFTASTLIKLFLAHVVQSRKIPFEIEEIPNAKFAKELDQIEKEEKSGDMHNYIKFANMDEAIVYMKEYVKKSTRRRTAKKPISTKTLRRSSIRPKASVQEIATI</sequence>
<evidence type="ECO:0000256" key="2">
    <source>
        <dbReference type="ARBA" id="ARBA00022649"/>
    </source>
</evidence>
<dbReference type="InterPro" id="IPR013321">
    <property type="entry name" value="Arc_rbn_hlx_hlx"/>
</dbReference>
<dbReference type="EMBL" id="PFFO01000097">
    <property type="protein sequence ID" value="PIW07811.1"/>
    <property type="molecule type" value="Genomic_DNA"/>
</dbReference>
<organism evidence="4 5">
    <name type="scientific">Candidatus Collierbacteria bacterium CG17_big_fil_post_rev_8_21_14_2_50_45_7</name>
    <dbReference type="NCBI Taxonomy" id="1974536"/>
    <lineage>
        <taxon>Bacteria</taxon>
        <taxon>Candidatus Collieribacteriota</taxon>
    </lineage>
</organism>
<dbReference type="PANTHER" id="PTHR38781">
    <property type="entry name" value="ANTITOXIN DINJ-RELATED"/>
    <property type="match status" value="1"/>
</dbReference>
<dbReference type="Gene3D" id="1.10.1220.10">
    <property type="entry name" value="Met repressor-like"/>
    <property type="match status" value="1"/>
</dbReference>
<dbReference type="GO" id="GO:0006355">
    <property type="term" value="P:regulation of DNA-templated transcription"/>
    <property type="evidence" value="ECO:0007669"/>
    <property type="project" value="InterPro"/>
</dbReference>
<name>A0A2M7FQ82_9BACT</name>
<protein>
    <recommendedName>
        <fullName evidence="6">Type II toxin-antitoxin system antitoxin, RelB/DinJ family</fullName>
    </recommendedName>
</protein>
<keyword evidence="2" id="KW-1277">Toxin-antitoxin system</keyword>
<comment type="caution">
    <text evidence="4">The sequence shown here is derived from an EMBL/GenBank/DDBJ whole genome shotgun (WGS) entry which is preliminary data.</text>
</comment>
<dbReference type="Proteomes" id="UP000230556">
    <property type="component" value="Unassembled WGS sequence"/>
</dbReference>
<accession>A0A2M7FQ82</accession>
<dbReference type="GO" id="GO:0006351">
    <property type="term" value="P:DNA-templated transcription"/>
    <property type="evidence" value="ECO:0007669"/>
    <property type="project" value="TreeGrafter"/>
</dbReference>
<evidence type="ECO:0000313" key="4">
    <source>
        <dbReference type="EMBL" id="PIW07811.1"/>
    </source>
</evidence>
<evidence type="ECO:0000313" key="5">
    <source>
        <dbReference type="Proteomes" id="UP000230556"/>
    </source>
</evidence>
<dbReference type="PANTHER" id="PTHR38781:SF1">
    <property type="entry name" value="ANTITOXIN DINJ-RELATED"/>
    <property type="match status" value="1"/>
</dbReference>
<evidence type="ECO:0000256" key="3">
    <source>
        <dbReference type="SAM" id="MobiDB-lite"/>
    </source>
</evidence>
<comment type="similarity">
    <text evidence="1">Belongs to the RelB/DinJ antitoxin family.</text>
</comment>
<dbReference type="InterPro" id="IPR007337">
    <property type="entry name" value="RelB/DinJ"/>
</dbReference>
<proteinExistence type="inferred from homology"/>
<dbReference type="NCBIfam" id="TIGR02384">
    <property type="entry name" value="RelB_DinJ"/>
    <property type="match status" value="1"/>
</dbReference>
<evidence type="ECO:0000256" key="1">
    <source>
        <dbReference type="ARBA" id="ARBA00010562"/>
    </source>
</evidence>
<feature type="region of interest" description="Disordered" evidence="3">
    <location>
        <begin position="100"/>
        <end position="129"/>
    </location>
</feature>
<reference evidence="5" key="1">
    <citation type="submission" date="2017-09" db="EMBL/GenBank/DDBJ databases">
        <title>Depth-based differentiation of microbial function through sediment-hosted aquifers and enrichment of novel symbionts in the deep terrestrial subsurface.</title>
        <authorList>
            <person name="Probst A.J."/>
            <person name="Ladd B."/>
            <person name="Jarett J.K."/>
            <person name="Geller-Mcgrath D.E."/>
            <person name="Sieber C.M.K."/>
            <person name="Emerson J.B."/>
            <person name="Anantharaman K."/>
            <person name="Thomas B.C."/>
            <person name="Malmstrom R."/>
            <person name="Stieglmeier M."/>
            <person name="Klingl A."/>
            <person name="Woyke T."/>
            <person name="Ryan C.M."/>
            <person name="Banfield J.F."/>
        </authorList>
    </citation>
    <scope>NUCLEOTIDE SEQUENCE [LARGE SCALE GENOMIC DNA]</scope>
</reference>
<dbReference type="Pfam" id="PF04221">
    <property type="entry name" value="RelB"/>
    <property type="match status" value="1"/>
</dbReference>
<evidence type="ECO:0008006" key="6">
    <source>
        <dbReference type="Google" id="ProtNLM"/>
    </source>
</evidence>
<gene>
    <name evidence="4" type="ORF">COW38_02225</name>
</gene>
<dbReference type="AlphaFoldDB" id="A0A2M7FQ82"/>